<comment type="cofactor">
    <cofactor evidence="1">
        <name>Zn(2+)</name>
        <dbReference type="ChEBI" id="CHEBI:29105"/>
    </cofactor>
</comment>
<name>A0A5E7A108_PSEFL</name>
<protein>
    <submittedName>
        <fullName evidence="6">Guanine deaminase</fullName>
        <ecNumber evidence="6">3.5.4.3</ecNumber>
    </submittedName>
</protein>
<dbReference type="InterPro" id="IPR011059">
    <property type="entry name" value="Metal-dep_hydrolase_composite"/>
</dbReference>
<dbReference type="InterPro" id="IPR006680">
    <property type="entry name" value="Amidohydro-rel"/>
</dbReference>
<dbReference type="GO" id="GO:0006147">
    <property type="term" value="P:guanine catabolic process"/>
    <property type="evidence" value="ECO:0007669"/>
    <property type="project" value="UniProtKB-UniPathway"/>
</dbReference>
<dbReference type="EC" id="3.5.4.3" evidence="6"/>
<evidence type="ECO:0000256" key="4">
    <source>
        <dbReference type="ARBA" id="ARBA00022833"/>
    </source>
</evidence>
<evidence type="ECO:0000313" key="6">
    <source>
        <dbReference type="EMBL" id="VVN71755.1"/>
    </source>
</evidence>
<dbReference type="PANTHER" id="PTHR11271:SF6">
    <property type="entry name" value="GUANINE DEAMINASE"/>
    <property type="match status" value="1"/>
</dbReference>
<proteinExistence type="predicted"/>
<keyword evidence="4" id="KW-0862">Zinc</keyword>
<dbReference type="GO" id="GO:0008270">
    <property type="term" value="F:zinc ion binding"/>
    <property type="evidence" value="ECO:0007669"/>
    <property type="project" value="TreeGrafter"/>
</dbReference>
<dbReference type="Gene3D" id="2.30.40.10">
    <property type="entry name" value="Urease, subunit C, domain 1"/>
    <property type="match status" value="1"/>
</dbReference>
<accession>A0A5E7A108</accession>
<dbReference type="UniPathway" id="UPA00603">
    <property type="reaction ID" value="UER00660"/>
</dbReference>
<keyword evidence="2" id="KW-0479">Metal-binding</keyword>
<evidence type="ECO:0000313" key="7">
    <source>
        <dbReference type="Proteomes" id="UP000326437"/>
    </source>
</evidence>
<evidence type="ECO:0000256" key="2">
    <source>
        <dbReference type="ARBA" id="ARBA00022723"/>
    </source>
</evidence>
<sequence>MAEKHKLNVGLGTDVGAGTSFSLLNTLNEAYKVMQLQGARLDPFKSLYLATLGGARALRLEDKIGNLQPGSDADFLVLDYNATPLMSYRLKQSKNIAETLFVLMTLGDDRTVQQTYAAGNLVHQR</sequence>
<evidence type="ECO:0000256" key="3">
    <source>
        <dbReference type="ARBA" id="ARBA00022801"/>
    </source>
</evidence>
<organism evidence="6 7">
    <name type="scientific">Pseudomonas fluorescens</name>
    <dbReference type="NCBI Taxonomy" id="294"/>
    <lineage>
        <taxon>Bacteria</taxon>
        <taxon>Pseudomonadati</taxon>
        <taxon>Pseudomonadota</taxon>
        <taxon>Gammaproteobacteria</taxon>
        <taxon>Pseudomonadales</taxon>
        <taxon>Pseudomonadaceae</taxon>
        <taxon>Pseudomonas</taxon>
    </lineage>
</organism>
<dbReference type="GO" id="GO:0008892">
    <property type="term" value="F:guanine deaminase activity"/>
    <property type="evidence" value="ECO:0007669"/>
    <property type="project" value="UniProtKB-EC"/>
</dbReference>
<dbReference type="AlphaFoldDB" id="A0A5E7A108"/>
<dbReference type="Pfam" id="PF01979">
    <property type="entry name" value="Amidohydro_1"/>
    <property type="match status" value="1"/>
</dbReference>
<dbReference type="EMBL" id="CABVHO010000204">
    <property type="protein sequence ID" value="VVN71755.1"/>
    <property type="molecule type" value="Genomic_DNA"/>
</dbReference>
<reference evidence="6 7" key="1">
    <citation type="submission" date="2019-09" db="EMBL/GenBank/DDBJ databases">
        <authorList>
            <person name="Chandra G."/>
            <person name="Truman W A."/>
        </authorList>
    </citation>
    <scope>NUCLEOTIDE SEQUENCE [LARGE SCALE GENOMIC DNA]</scope>
    <source>
        <strain evidence="6">PS685</strain>
    </source>
</reference>
<dbReference type="InterPro" id="IPR051607">
    <property type="entry name" value="Metallo-dep_hydrolases"/>
</dbReference>
<feature type="domain" description="Amidohydrolase-related" evidence="5">
    <location>
        <begin position="6"/>
        <end position="122"/>
    </location>
</feature>
<dbReference type="Gene3D" id="3.20.20.140">
    <property type="entry name" value="Metal-dependent hydrolases"/>
    <property type="match status" value="1"/>
</dbReference>
<evidence type="ECO:0000256" key="1">
    <source>
        <dbReference type="ARBA" id="ARBA00001947"/>
    </source>
</evidence>
<dbReference type="Proteomes" id="UP000326437">
    <property type="component" value="Unassembled WGS sequence"/>
</dbReference>
<evidence type="ECO:0000259" key="5">
    <source>
        <dbReference type="Pfam" id="PF01979"/>
    </source>
</evidence>
<keyword evidence="3 6" id="KW-0378">Hydrolase</keyword>
<dbReference type="GO" id="GO:0005829">
    <property type="term" value="C:cytosol"/>
    <property type="evidence" value="ECO:0007669"/>
    <property type="project" value="TreeGrafter"/>
</dbReference>
<gene>
    <name evidence="6" type="primary">guaD_3</name>
    <name evidence="6" type="ORF">PS685_05075</name>
</gene>
<dbReference type="PANTHER" id="PTHR11271">
    <property type="entry name" value="GUANINE DEAMINASE"/>
    <property type="match status" value="1"/>
</dbReference>
<dbReference type="SUPFAM" id="SSF51338">
    <property type="entry name" value="Composite domain of metallo-dependent hydrolases"/>
    <property type="match status" value="1"/>
</dbReference>